<sequence length="86" mass="10015">MLFRLVLVGNVEAALQAYPARYELLQQRFNTLLQLPFMHYRLSTTHYPMLITLKYPKSLSNLHMNLTLNGLFVHGDSSYLPDYSHS</sequence>
<gene>
    <name evidence="1" type="ORF">FJQ98_08320</name>
</gene>
<dbReference type="RefSeq" id="WP_143114813.1">
    <property type="nucleotide sequence ID" value="NZ_CP067341.1"/>
</dbReference>
<evidence type="ECO:0000313" key="1">
    <source>
        <dbReference type="EMBL" id="QQP14013.1"/>
    </source>
</evidence>
<keyword evidence="2" id="KW-1185">Reference proteome</keyword>
<evidence type="ECO:0000313" key="2">
    <source>
        <dbReference type="Proteomes" id="UP000596049"/>
    </source>
</evidence>
<accession>A0ABX7AYT1</accession>
<dbReference type="Proteomes" id="UP000596049">
    <property type="component" value="Chromosome"/>
</dbReference>
<proteinExistence type="predicted"/>
<protein>
    <submittedName>
        <fullName evidence="1">Uncharacterized protein</fullName>
    </submittedName>
</protein>
<dbReference type="EMBL" id="CP067341">
    <property type="protein sequence ID" value="QQP14013.1"/>
    <property type="molecule type" value="Genomic_DNA"/>
</dbReference>
<reference evidence="1 2" key="1">
    <citation type="submission" date="2020-01" db="EMBL/GenBank/DDBJ databases">
        <authorList>
            <person name="Liu G."/>
            <person name="Liu B."/>
        </authorList>
    </citation>
    <scope>NUCLEOTIDE SEQUENCE [LARGE SCALE GENOMIC DNA]</scope>
    <source>
        <strain evidence="1 2">FJAT-51161</strain>
    </source>
</reference>
<name>A0ABX7AYT1_9BACI</name>
<organism evidence="1 2">
    <name type="scientific">Lysinibacillus agricola</name>
    <dbReference type="NCBI Taxonomy" id="2590012"/>
    <lineage>
        <taxon>Bacteria</taxon>
        <taxon>Bacillati</taxon>
        <taxon>Bacillota</taxon>
        <taxon>Bacilli</taxon>
        <taxon>Bacillales</taxon>
        <taxon>Bacillaceae</taxon>
        <taxon>Lysinibacillus</taxon>
    </lineage>
</organism>